<evidence type="ECO:0000313" key="2">
    <source>
        <dbReference type="Proteomes" id="UP000601736"/>
    </source>
</evidence>
<name>A0A8H9DAL6_9PROT</name>
<organism evidence="1 2">
    <name type="scientific">Nitrosomonas nitrosa</name>
    <dbReference type="NCBI Taxonomy" id="52442"/>
    <lineage>
        <taxon>Bacteria</taxon>
        <taxon>Pseudomonadati</taxon>
        <taxon>Pseudomonadota</taxon>
        <taxon>Betaproteobacteria</taxon>
        <taxon>Nitrosomonadales</taxon>
        <taxon>Nitrosomonadaceae</taxon>
        <taxon>Nitrosomonas</taxon>
    </lineage>
</organism>
<sequence length="30" mass="3344">MQTRFSGEAQLQLSGLIDEAIEVISQRLPL</sequence>
<evidence type="ECO:0000313" key="1">
    <source>
        <dbReference type="EMBL" id="CAE6493374.1"/>
    </source>
</evidence>
<proteinExistence type="predicted"/>
<comment type="caution">
    <text evidence="1">The sequence shown here is derived from an EMBL/GenBank/DDBJ whole genome shotgun (WGS) entry which is preliminary data.</text>
</comment>
<dbReference type="AlphaFoldDB" id="A0A8H9DAL6"/>
<gene>
    <name evidence="1" type="ORF">NMYAN_120126</name>
</gene>
<protein>
    <submittedName>
        <fullName evidence="1">Uncharacterized protein</fullName>
    </submittedName>
</protein>
<dbReference type="Proteomes" id="UP000601736">
    <property type="component" value="Unassembled WGS sequence"/>
</dbReference>
<accession>A0A8H9DAL6</accession>
<dbReference type="EMBL" id="CAJNAP010000004">
    <property type="protein sequence ID" value="CAE6493374.1"/>
    <property type="molecule type" value="Genomic_DNA"/>
</dbReference>
<reference evidence="1" key="1">
    <citation type="submission" date="2021-02" db="EMBL/GenBank/DDBJ databases">
        <authorList>
            <person name="Han P."/>
        </authorList>
    </citation>
    <scope>NUCLEOTIDE SEQUENCE</scope>
    <source>
        <strain evidence="1">Nitrosomonas nitrosa 18-3D</strain>
    </source>
</reference>